<evidence type="ECO:0000256" key="1">
    <source>
        <dbReference type="SAM" id="MobiDB-lite"/>
    </source>
</evidence>
<organism evidence="3 4">
    <name type="scientific">Streptomyces aurantiogriseus</name>
    <dbReference type="NCBI Taxonomy" id="66870"/>
    <lineage>
        <taxon>Bacteria</taxon>
        <taxon>Bacillati</taxon>
        <taxon>Actinomycetota</taxon>
        <taxon>Actinomycetes</taxon>
        <taxon>Kitasatosporales</taxon>
        <taxon>Streptomycetaceae</taxon>
        <taxon>Streptomyces</taxon>
    </lineage>
</organism>
<evidence type="ECO:0000259" key="2">
    <source>
        <dbReference type="SMART" id="SM00834"/>
    </source>
</evidence>
<reference evidence="3" key="2">
    <citation type="submission" date="2020-09" db="EMBL/GenBank/DDBJ databases">
        <authorList>
            <person name="Sun Q."/>
            <person name="Ohkuma M."/>
        </authorList>
    </citation>
    <scope>NUCLEOTIDE SEQUENCE</scope>
    <source>
        <strain evidence="3">JCM 4346</strain>
    </source>
</reference>
<dbReference type="RefSeq" id="WP_189942546.1">
    <property type="nucleotide sequence ID" value="NZ_BMSX01000023.1"/>
</dbReference>
<dbReference type="InterPro" id="IPR013429">
    <property type="entry name" value="Regulatory_FmdB_Zinc_ribbon"/>
</dbReference>
<gene>
    <name evidence="3" type="ORF">GCM10010251_75880</name>
</gene>
<dbReference type="Pfam" id="PF09723">
    <property type="entry name" value="Zn_ribbon_8"/>
    <property type="match status" value="1"/>
</dbReference>
<dbReference type="NCBIfam" id="TIGR02605">
    <property type="entry name" value="CxxC_CxxC_SSSS"/>
    <property type="match status" value="1"/>
</dbReference>
<dbReference type="Proteomes" id="UP000658320">
    <property type="component" value="Unassembled WGS sequence"/>
</dbReference>
<keyword evidence="4" id="KW-1185">Reference proteome</keyword>
<evidence type="ECO:0000313" key="4">
    <source>
        <dbReference type="Proteomes" id="UP000658320"/>
    </source>
</evidence>
<proteinExistence type="predicted"/>
<accession>A0A918FM12</accession>
<feature type="region of interest" description="Disordered" evidence="1">
    <location>
        <begin position="87"/>
        <end position="137"/>
    </location>
</feature>
<feature type="compositionally biased region" description="Basic and acidic residues" evidence="1">
    <location>
        <begin position="115"/>
        <end position="137"/>
    </location>
</feature>
<reference evidence="3" key="1">
    <citation type="journal article" date="2014" name="Int. J. Syst. Evol. Microbiol.">
        <title>Complete genome sequence of Corynebacterium casei LMG S-19264T (=DSM 44701T), isolated from a smear-ripened cheese.</title>
        <authorList>
            <consortium name="US DOE Joint Genome Institute (JGI-PGF)"/>
            <person name="Walter F."/>
            <person name="Albersmeier A."/>
            <person name="Kalinowski J."/>
            <person name="Ruckert C."/>
        </authorList>
    </citation>
    <scope>NUCLEOTIDE SEQUENCE</scope>
    <source>
        <strain evidence="3">JCM 4346</strain>
    </source>
</reference>
<comment type="caution">
    <text evidence="3">The sequence shown here is derived from an EMBL/GenBank/DDBJ whole genome shotgun (WGS) entry which is preliminary data.</text>
</comment>
<dbReference type="SMART" id="SM00834">
    <property type="entry name" value="CxxC_CXXC_SSSS"/>
    <property type="match status" value="1"/>
</dbReference>
<sequence length="137" mass="15094">MPIYDYECSQGHGFEALVPRWSSPHPACPACGTQTRRRPAAGACLTGTASLPPSNHEAPTTWLGTHRGNREVVTGWRRALEQRRNLEERYPELSTPRSPVVAHEGHYHHAPLTVDEVRATTSRADRPSRPKADGAPA</sequence>
<protein>
    <recommendedName>
        <fullName evidence="2">Putative regulatory protein FmdB zinc ribbon domain-containing protein</fullName>
    </recommendedName>
</protein>
<dbReference type="AlphaFoldDB" id="A0A918FM12"/>
<evidence type="ECO:0000313" key="3">
    <source>
        <dbReference type="EMBL" id="GGR47650.1"/>
    </source>
</evidence>
<feature type="domain" description="Putative regulatory protein FmdB zinc ribbon" evidence="2">
    <location>
        <begin position="1"/>
        <end position="40"/>
    </location>
</feature>
<dbReference type="EMBL" id="BMSX01000023">
    <property type="protein sequence ID" value="GGR47650.1"/>
    <property type="molecule type" value="Genomic_DNA"/>
</dbReference>
<name>A0A918FM12_9ACTN</name>
<feature type="region of interest" description="Disordered" evidence="1">
    <location>
        <begin position="44"/>
        <end position="63"/>
    </location>
</feature>